<evidence type="ECO:0000313" key="3">
    <source>
        <dbReference type="Proteomes" id="UP001254257"/>
    </source>
</evidence>
<comment type="caution">
    <text evidence="2">The sequence shown here is derived from an EMBL/GenBank/DDBJ whole genome shotgun (WGS) entry which is preliminary data.</text>
</comment>
<feature type="domain" description="Transcriptional regulator AbiEi antitoxin N-terminal" evidence="1">
    <location>
        <begin position="8"/>
        <end position="96"/>
    </location>
</feature>
<name>A0ABU3S6R9_9HYPH</name>
<dbReference type="InterPro" id="IPR033455">
    <property type="entry name" value="AbiEi_3_N"/>
</dbReference>
<protein>
    <submittedName>
        <fullName evidence="2">Type IV toxin-antitoxin system AbiEi family antitoxin domain-containing protein</fullName>
    </submittedName>
</protein>
<dbReference type="EMBL" id="JAWDID010000014">
    <property type="protein sequence ID" value="MDU0340494.1"/>
    <property type="molecule type" value="Genomic_DNA"/>
</dbReference>
<evidence type="ECO:0000313" key="2">
    <source>
        <dbReference type="EMBL" id="MDU0340494.1"/>
    </source>
</evidence>
<dbReference type="Pfam" id="PF11459">
    <property type="entry name" value="AbiEi_3"/>
    <property type="match status" value="1"/>
</dbReference>
<evidence type="ECO:0000259" key="1">
    <source>
        <dbReference type="Pfam" id="PF17194"/>
    </source>
</evidence>
<proteinExistence type="predicted"/>
<accession>A0ABU3S6R9</accession>
<dbReference type="InterPro" id="IPR021561">
    <property type="entry name" value="AbiEi_3"/>
</dbReference>
<sequence length="282" mass="32055">MSEENPGKLNRLQRYLPEGLVVSAAWLTAKGYSPQLCNKYVANSWLERLTQGVYRRPGGKLVWEQVVISLQTLMEFPALVGGRTALTLQGFAHYLAREDTDVHLYGRKPIPAWLNRLPMGVRFHHHNTATLFRNEPITRGLTSLAWNLKDGSAVSTGATDGAFNSIPWGQWDWPLTLSTPERAILEFLDGLPNHESFDQADKFMEGLATLRPRRLQKLLVDCKSVKVKRLFLFFADRHQHAWLKHLDKSAIDLGTGKRMLARGGKLDPHYMITVPEELYGRQ</sequence>
<dbReference type="Pfam" id="PF17194">
    <property type="entry name" value="AbiEi_3_N"/>
    <property type="match status" value="1"/>
</dbReference>
<reference evidence="2 3" key="1">
    <citation type="submission" date="2023-09" db="EMBL/GenBank/DDBJ databases">
        <title>Whole genome shotgun sequencing (WGS) of Bosea sp. ZW T0_25, isolated from stored onions (Allium cepa).</title>
        <authorList>
            <person name="Stoll D.A."/>
            <person name="Huch M."/>
        </authorList>
    </citation>
    <scope>NUCLEOTIDE SEQUENCE [LARGE SCALE GENOMIC DNA]</scope>
    <source>
        <strain evidence="2 3">ZW T0_25</strain>
    </source>
</reference>
<dbReference type="RefSeq" id="WP_316018362.1">
    <property type="nucleotide sequence ID" value="NZ_JAWDID010000014.1"/>
</dbReference>
<gene>
    <name evidence="2" type="ORF">RKE40_11400</name>
</gene>
<dbReference type="Proteomes" id="UP001254257">
    <property type="component" value="Unassembled WGS sequence"/>
</dbReference>
<keyword evidence="3" id="KW-1185">Reference proteome</keyword>
<organism evidence="2 3">
    <name type="scientific">Bosea rubneri</name>
    <dbReference type="NCBI Taxonomy" id="3075434"/>
    <lineage>
        <taxon>Bacteria</taxon>
        <taxon>Pseudomonadati</taxon>
        <taxon>Pseudomonadota</taxon>
        <taxon>Alphaproteobacteria</taxon>
        <taxon>Hyphomicrobiales</taxon>
        <taxon>Boseaceae</taxon>
        <taxon>Bosea</taxon>
    </lineage>
</organism>